<keyword evidence="3" id="KW-1185">Reference proteome</keyword>
<organism evidence="2 3">
    <name type="scientific">Oikopleura dioica</name>
    <name type="common">Tunicate</name>
    <dbReference type="NCBI Taxonomy" id="34765"/>
    <lineage>
        <taxon>Eukaryota</taxon>
        <taxon>Metazoa</taxon>
        <taxon>Chordata</taxon>
        <taxon>Tunicata</taxon>
        <taxon>Appendicularia</taxon>
        <taxon>Copelata</taxon>
        <taxon>Oikopleuridae</taxon>
        <taxon>Oikopleura</taxon>
    </lineage>
</organism>
<sequence length="165" mass="18396">MGGCYYYLMGSNNQFKNKWENAIISGGIGMLLGSFFSAFLLSRYRLKFRSVGGLSIVGGFVGYNSIKGFSEDATNQMLSEANRVFFSPAVLTIPMMIAYALTMMYLSGIFFPYGMAFAQGNFTGGFFGGILYRKYLEPKEKELDDFVEKLCLEFYPAAIDKTSSL</sequence>
<feature type="transmembrane region" description="Helical" evidence="1">
    <location>
        <begin position="22"/>
        <end position="41"/>
    </location>
</feature>
<evidence type="ECO:0000313" key="3">
    <source>
        <dbReference type="Proteomes" id="UP001158576"/>
    </source>
</evidence>
<dbReference type="Proteomes" id="UP001158576">
    <property type="component" value="Chromosome 1"/>
</dbReference>
<feature type="transmembrane region" description="Helical" evidence="1">
    <location>
        <begin position="84"/>
        <end position="105"/>
    </location>
</feature>
<gene>
    <name evidence="2" type="ORF">OKIOD_LOCUS11242</name>
</gene>
<feature type="transmembrane region" description="Helical" evidence="1">
    <location>
        <begin position="111"/>
        <end position="132"/>
    </location>
</feature>
<keyword evidence="1" id="KW-0812">Transmembrane</keyword>
<evidence type="ECO:0000313" key="2">
    <source>
        <dbReference type="EMBL" id="CAG5105813.1"/>
    </source>
</evidence>
<accession>A0ABN7SVF5</accession>
<evidence type="ECO:0000256" key="1">
    <source>
        <dbReference type="SAM" id="Phobius"/>
    </source>
</evidence>
<reference evidence="2 3" key="1">
    <citation type="submission" date="2021-04" db="EMBL/GenBank/DDBJ databases">
        <authorList>
            <person name="Bliznina A."/>
        </authorList>
    </citation>
    <scope>NUCLEOTIDE SEQUENCE [LARGE SCALE GENOMIC DNA]</scope>
</reference>
<keyword evidence="1" id="KW-0472">Membrane</keyword>
<dbReference type="EMBL" id="OU015566">
    <property type="protein sequence ID" value="CAG5105813.1"/>
    <property type="molecule type" value="Genomic_DNA"/>
</dbReference>
<proteinExistence type="predicted"/>
<name>A0ABN7SVF5_OIKDI</name>
<protein>
    <submittedName>
        <fullName evidence="2">Oidioi.mRNA.OKI2018_I69.chr1.g2477.t1.cds</fullName>
    </submittedName>
</protein>
<keyword evidence="1" id="KW-1133">Transmembrane helix</keyword>